<organism evidence="1 2">
    <name type="scientific">Acanthoscelides obtectus</name>
    <name type="common">Bean weevil</name>
    <name type="synonym">Bruchus obtectus</name>
    <dbReference type="NCBI Taxonomy" id="200917"/>
    <lineage>
        <taxon>Eukaryota</taxon>
        <taxon>Metazoa</taxon>
        <taxon>Ecdysozoa</taxon>
        <taxon>Arthropoda</taxon>
        <taxon>Hexapoda</taxon>
        <taxon>Insecta</taxon>
        <taxon>Pterygota</taxon>
        <taxon>Neoptera</taxon>
        <taxon>Endopterygota</taxon>
        <taxon>Coleoptera</taxon>
        <taxon>Polyphaga</taxon>
        <taxon>Cucujiformia</taxon>
        <taxon>Chrysomeloidea</taxon>
        <taxon>Chrysomelidae</taxon>
        <taxon>Bruchinae</taxon>
        <taxon>Bruchini</taxon>
        <taxon>Acanthoscelides</taxon>
    </lineage>
</organism>
<proteinExistence type="predicted"/>
<accession>A0A9P0L4R0</accession>
<evidence type="ECO:0000313" key="1">
    <source>
        <dbReference type="EMBL" id="CAH1988412.1"/>
    </source>
</evidence>
<protein>
    <submittedName>
        <fullName evidence="1">Uncharacterized protein</fullName>
    </submittedName>
</protein>
<gene>
    <name evidence="1" type="ORF">ACAOBT_LOCUS18467</name>
</gene>
<comment type="caution">
    <text evidence="1">The sequence shown here is derived from an EMBL/GenBank/DDBJ whole genome shotgun (WGS) entry which is preliminary data.</text>
</comment>
<name>A0A9P0L4R0_ACAOB</name>
<sequence>MKPKHGEFDEDEDTSFCSVDDFIDAEVSVILKELIKHKNFIIKSQQQRINSLLAQISSLSQLPSTTSINEAKELPSKYRRELVPQSYSQATLHQKGKKSADKPSKVCTIVRWFYLHYE</sequence>
<keyword evidence="2" id="KW-1185">Reference proteome</keyword>
<dbReference type="Proteomes" id="UP001152888">
    <property type="component" value="Unassembled WGS sequence"/>
</dbReference>
<dbReference type="EMBL" id="CAKOFQ010007044">
    <property type="protein sequence ID" value="CAH1988412.1"/>
    <property type="molecule type" value="Genomic_DNA"/>
</dbReference>
<dbReference type="AlphaFoldDB" id="A0A9P0L4R0"/>
<evidence type="ECO:0000313" key="2">
    <source>
        <dbReference type="Proteomes" id="UP001152888"/>
    </source>
</evidence>
<reference evidence="1" key="1">
    <citation type="submission" date="2022-03" db="EMBL/GenBank/DDBJ databases">
        <authorList>
            <person name="Sayadi A."/>
        </authorList>
    </citation>
    <scope>NUCLEOTIDE SEQUENCE</scope>
</reference>